<dbReference type="AlphaFoldDB" id="D9PKB7"/>
<protein>
    <submittedName>
        <fullName evidence="2">Uncharacterized protein</fullName>
    </submittedName>
</protein>
<dbReference type="EMBL" id="ADZX01000594">
    <property type="protein sequence ID" value="EFK95998.1"/>
    <property type="molecule type" value="Genomic_DNA"/>
</dbReference>
<feature type="transmembrane region" description="Helical" evidence="1">
    <location>
        <begin position="12"/>
        <end position="31"/>
    </location>
</feature>
<evidence type="ECO:0000256" key="1">
    <source>
        <dbReference type="SAM" id="Phobius"/>
    </source>
</evidence>
<organism evidence="2">
    <name type="scientific">sediment metagenome</name>
    <dbReference type="NCBI Taxonomy" id="749907"/>
    <lineage>
        <taxon>unclassified sequences</taxon>
        <taxon>metagenomes</taxon>
        <taxon>ecological metagenomes</taxon>
    </lineage>
</organism>
<reference evidence="2" key="2">
    <citation type="journal article" date="2011" name="Microb. Ecol.">
        <title>Taxonomic and Functional Metagenomic Profiling of the Microbial Community in the Anoxic Sediment of a Sub-saline Shallow Lake (Laguna de Carrizo, Central Spain).</title>
        <authorList>
            <person name="Ferrer M."/>
            <person name="Guazzaroni M.E."/>
            <person name="Richter M."/>
            <person name="Garcia-Salamanca A."/>
            <person name="Yarza P."/>
            <person name="Suarez-Suarez A."/>
            <person name="Solano J."/>
            <person name="Alcaide M."/>
            <person name="van Dillewijn P."/>
            <person name="Molina-Henares M.A."/>
            <person name="Lopez-Cortes N."/>
            <person name="Al-Ramahi Y."/>
            <person name="Guerrero C."/>
            <person name="Acosta A."/>
            <person name="de Eugenio L.I."/>
            <person name="Martinez V."/>
            <person name="Marques S."/>
            <person name="Rojo F."/>
            <person name="Santero E."/>
            <person name="Genilloud O."/>
            <person name="Perez-Perez J."/>
            <person name="Rossello-Mora R."/>
            <person name="Ramos J.L."/>
        </authorList>
    </citation>
    <scope>NUCLEOTIDE SEQUENCE</scope>
</reference>
<keyword evidence="1" id="KW-0812">Transmembrane</keyword>
<reference evidence="2" key="1">
    <citation type="submission" date="2010-07" db="EMBL/GenBank/DDBJ databases">
        <authorList>
            <consortium name="CONSOLIDER consortium CSD2007-00005"/>
            <person name="Guazzaroni M.-E."/>
            <person name="Richter M."/>
            <person name="Garcia-Salamanca A."/>
            <person name="Yarza P."/>
            <person name="Ferrer M."/>
        </authorList>
    </citation>
    <scope>NUCLEOTIDE SEQUENCE</scope>
</reference>
<accession>D9PKB7</accession>
<gene>
    <name evidence="2" type="ORF">LDC_1982</name>
</gene>
<keyword evidence="1" id="KW-0472">Membrane</keyword>
<name>D9PKB7_9ZZZZ</name>
<keyword evidence="1" id="KW-1133">Transmembrane helix</keyword>
<sequence length="191" mass="21943">MTLSDWQLLSEGFADFATGIAVLVGGGWAFWKYGLQREAHPKIQFDIDLNVLGKQGDSLLVEVAATITNKGLVRVNIRRFRLDLLYLSRDAKAFSDPIRFNGQVQFQPIFKDRYWFPEAKWQGTFIDPGVCQSYAYISSAPADARFLHVWSRFQYPDAESDFHTAQRTCFVQHELASRRYVQLDVPEALQK</sequence>
<evidence type="ECO:0000313" key="2">
    <source>
        <dbReference type="EMBL" id="EFK95998.1"/>
    </source>
</evidence>
<comment type="caution">
    <text evidence="2">The sequence shown here is derived from an EMBL/GenBank/DDBJ whole genome shotgun (WGS) entry which is preliminary data.</text>
</comment>
<proteinExistence type="predicted"/>